<dbReference type="AlphaFoldDB" id="A0A814PLW9"/>
<gene>
    <name evidence="3" type="ORF">GPM918_LOCUS19079</name>
    <name evidence="4" type="ORF">SRO942_LOCUS19076</name>
</gene>
<dbReference type="CDD" id="cd22641">
    <property type="entry name" value="C24-like"/>
    <property type="match status" value="1"/>
</dbReference>
<dbReference type="OrthoDB" id="10042375at2759"/>
<feature type="region of interest" description="Disordered" evidence="2">
    <location>
        <begin position="277"/>
        <end position="296"/>
    </location>
</feature>
<feature type="region of interest" description="Disordered" evidence="2">
    <location>
        <begin position="542"/>
        <end position="564"/>
    </location>
</feature>
<organism evidence="3 5">
    <name type="scientific">Didymodactylos carnosus</name>
    <dbReference type="NCBI Taxonomy" id="1234261"/>
    <lineage>
        <taxon>Eukaryota</taxon>
        <taxon>Metazoa</taxon>
        <taxon>Spiralia</taxon>
        <taxon>Gnathifera</taxon>
        <taxon>Rotifera</taxon>
        <taxon>Eurotatoria</taxon>
        <taxon>Bdelloidea</taxon>
        <taxon>Philodinida</taxon>
        <taxon>Philodinidae</taxon>
        <taxon>Didymodactylos</taxon>
    </lineage>
</organism>
<feature type="compositionally biased region" description="Basic and acidic residues" evidence="2">
    <location>
        <begin position="277"/>
        <end position="288"/>
    </location>
</feature>
<name>A0A814PLW9_9BILA</name>
<dbReference type="SUPFAM" id="SSF88874">
    <property type="entry name" value="Receptor-binding domain of short tail fibre protein gp12"/>
    <property type="match status" value="1"/>
</dbReference>
<evidence type="ECO:0000313" key="3">
    <source>
        <dbReference type="EMBL" id="CAF1107806.1"/>
    </source>
</evidence>
<sequence>MELSLFVRLYTAHLRDAISAYLKQHQNTWCSEHCDVSLLPTESIRIVQKGLRTNETKQKYTLDDEWRSNTILPQTVEFLIYSINQSLCEQLKKSITTKCRVPNFEVQYSLHGQRSVEKHLEITTSHITSTEMYNNIQSQLLSGSKTVNEIALTGTDFKNLLTETMDRVTISLRVQEGYEGLSDPVKIDKILERQLSSRQHYLEDINDKLWDSLYWTKDLTRPDRLSKILNKVVRQDSSNTDEFQFDEHVADEETKRKLKLHDKAKFDHFRREFLKRSHVRKNEHEQQRSSDSSGKFGFMGFSLGGGSKSISRSSGKSSDNEKLETDNEDHLQTNTDNLNDVNNENKNKTISTLERHVVQELLGKVSDHILLEGDMIKPKPISVNLIKLGTLKSDSKLFSSSVLIKARTQVHTLPLRCPSNNAQISTSDHNNNNWLSEKVAILTTTVTNLTNIIQKLKDETSHREAVSNLEAKFNRLETEVKRLKTNTESQLSTFRSSMTENVAVPKGTIMLWDGDTSTVPDDWAVCDGTNGTPDLRNRYIIGSGSNAENKPGTTGGSSAITPSISVHDTVLTEAQMPKHNHG</sequence>
<feature type="compositionally biased region" description="Polar residues" evidence="2">
    <location>
        <begin position="543"/>
        <end position="564"/>
    </location>
</feature>
<feature type="non-terminal residue" evidence="3">
    <location>
        <position position="1"/>
    </location>
</feature>
<feature type="compositionally biased region" description="Basic and acidic residues" evidence="2">
    <location>
        <begin position="318"/>
        <end position="331"/>
    </location>
</feature>
<dbReference type="EMBL" id="CAJOBC010005681">
    <property type="protein sequence ID" value="CAF3872363.1"/>
    <property type="molecule type" value="Genomic_DNA"/>
</dbReference>
<dbReference type="Proteomes" id="UP000663829">
    <property type="component" value="Unassembled WGS sequence"/>
</dbReference>
<feature type="compositionally biased region" description="Low complexity" evidence="2">
    <location>
        <begin position="333"/>
        <end position="342"/>
    </location>
</feature>
<keyword evidence="5" id="KW-1185">Reference proteome</keyword>
<feature type="compositionally biased region" description="Low complexity" evidence="2">
    <location>
        <begin position="308"/>
        <end position="317"/>
    </location>
</feature>
<comment type="caution">
    <text evidence="3">The sequence shown here is derived from an EMBL/GenBank/DDBJ whole genome shotgun (WGS) entry which is preliminary data.</text>
</comment>
<dbReference type="EMBL" id="CAJNOQ010005681">
    <property type="protein sequence ID" value="CAF1107806.1"/>
    <property type="molecule type" value="Genomic_DNA"/>
</dbReference>
<dbReference type="Proteomes" id="UP000681722">
    <property type="component" value="Unassembled WGS sequence"/>
</dbReference>
<keyword evidence="1" id="KW-0175">Coiled coil</keyword>
<evidence type="ECO:0000256" key="1">
    <source>
        <dbReference type="SAM" id="Coils"/>
    </source>
</evidence>
<evidence type="ECO:0000313" key="4">
    <source>
        <dbReference type="EMBL" id="CAF3872363.1"/>
    </source>
</evidence>
<proteinExistence type="predicted"/>
<feature type="coiled-coil region" evidence="1">
    <location>
        <begin position="439"/>
        <end position="486"/>
    </location>
</feature>
<protein>
    <submittedName>
        <fullName evidence="3">Uncharacterized protein</fullName>
    </submittedName>
</protein>
<accession>A0A814PLW9</accession>
<evidence type="ECO:0000256" key="2">
    <source>
        <dbReference type="SAM" id="MobiDB-lite"/>
    </source>
</evidence>
<feature type="region of interest" description="Disordered" evidence="2">
    <location>
        <begin position="307"/>
        <end position="344"/>
    </location>
</feature>
<reference evidence="3" key="1">
    <citation type="submission" date="2021-02" db="EMBL/GenBank/DDBJ databases">
        <authorList>
            <person name="Nowell W R."/>
        </authorList>
    </citation>
    <scope>NUCLEOTIDE SEQUENCE</scope>
</reference>
<evidence type="ECO:0000313" key="5">
    <source>
        <dbReference type="Proteomes" id="UP000663829"/>
    </source>
</evidence>